<dbReference type="KEGG" id="sku:Sulku_1092"/>
<reference evidence="2 3" key="1">
    <citation type="journal article" date="2012" name="Stand. Genomic Sci.">
        <title>Complete genome sequence of the sulfur compounds oxidizing chemolithoautotroph Sulfuricurvum kujiense type strain (YK-1(T)).</title>
        <authorList>
            <person name="Han C."/>
            <person name="Kotsyurbenko O."/>
            <person name="Chertkov O."/>
            <person name="Held B."/>
            <person name="Lapidus A."/>
            <person name="Nolan M."/>
            <person name="Lucas S."/>
            <person name="Hammon N."/>
            <person name="Deshpande S."/>
            <person name="Cheng J.F."/>
            <person name="Tapia R."/>
            <person name="Goodwin L.A."/>
            <person name="Pitluck S."/>
            <person name="Liolios K."/>
            <person name="Pagani I."/>
            <person name="Ivanova N."/>
            <person name="Mavromatis K."/>
            <person name="Mikhailova N."/>
            <person name="Pati A."/>
            <person name="Chen A."/>
            <person name="Palaniappan K."/>
            <person name="Land M."/>
            <person name="Hauser L."/>
            <person name="Chang Y.J."/>
            <person name="Jeffries C.D."/>
            <person name="Brambilla E.M."/>
            <person name="Rohde M."/>
            <person name="Spring S."/>
            <person name="Sikorski J."/>
            <person name="Goker M."/>
            <person name="Woyke T."/>
            <person name="Bristow J."/>
            <person name="Eisen J.A."/>
            <person name="Markowitz V."/>
            <person name="Hugenholtz P."/>
            <person name="Kyrpides N.C."/>
            <person name="Klenk H.P."/>
            <person name="Detter J.C."/>
        </authorList>
    </citation>
    <scope>NUCLEOTIDE SEQUENCE [LARGE SCALE GENOMIC DNA]</scope>
    <source>
        <strain evidence="3">ATCC BAA-921 / DSM 16994 / JCM 11577 / YK-1</strain>
    </source>
</reference>
<gene>
    <name evidence="2" type="ordered locus">Sulku_1092</name>
</gene>
<dbReference type="AlphaFoldDB" id="E4TWD7"/>
<sequence>MRLFNIFSISFLLIPILSANETITYTLNGQKDPRLGAVYELTYVATNKEKECTEKRENSLVAKTKKELFEVNEDTYNLRIIVNATPKEDDKCAYEFQSLNLIVKRLYDEERYNQFPVVGRYPSASPRQKGNWAIPVYNGTKEGTALPLGFFNKRNKIPYAYRSDENYFRLLYQTRFNCMTSRTDESTHAEFMCLMDISDPLYRYQPCDSSSPKPQDECGTVHHSQFEINRLIDQTFTIDIIADDSKSMKWNTSKLTMENDTFQMPNPSVWEKFKHLFTPFTLDIFPF</sequence>
<proteinExistence type="predicted"/>
<protein>
    <submittedName>
        <fullName evidence="2">Uncharacterized protein</fullName>
    </submittedName>
</protein>
<dbReference type="EMBL" id="CP002355">
    <property type="protein sequence ID" value="ADR33755.1"/>
    <property type="molecule type" value="Genomic_DNA"/>
</dbReference>
<dbReference type="Proteomes" id="UP000008721">
    <property type="component" value="Chromosome"/>
</dbReference>
<evidence type="ECO:0000313" key="2">
    <source>
        <dbReference type="EMBL" id="ADR33755.1"/>
    </source>
</evidence>
<evidence type="ECO:0000313" key="3">
    <source>
        <dbReference type="Proteomes" id="UP000008721"/>
    </source>
</evidence>
<keyword evidence="1" id="KW-0732">Signal</keyword>
<organism evidence="2 3">
    <name type="scientific">Sulfuricurvum kujiense (strain ATCC BAA-921 / DSM 16994 / JCM 11577 / YK-1)</name>
    <dbReference type="NCBI Taxonomy" id="709032"/>
    <lineage>
        <taxon>Bacteria</taxon>
        <taxon>Pseudomonadati</taxon>
        <taxon>Campylobacterota</taxon>
        <taxon>Epsilonproteobacteria</taxon>
        <taxon>Campylobacterales</taxon>
        <taxon>Sulfurimonadaceae</taxon>
        <taxon>Sulfuricurvum</taxon>
    </lineage>
</organism>
<keyword evidence="3" id="KW-1185">Reference proteome</keyword>
<feature type="chain" id="PRO_5003187388" evidence="1">
    <location>
        <begin position="20"/>
        <end position="287"/>
    </location>
</feature>
<evidence type="ECO:0000256" key="1">
    <source>
        <dbReference type="SAM" id="SignalP"/>
    </source>
</evidence>
<dbReference type="STRING" id="709032.Sulku_1092"/>
<name>E4TWD7_SULKY</name>
<dbReference type="RefSeq" id="WP_013459952.1">
    <property type="nucleotide sequence ID" value="NC_014762.1"/>
</dbReference>
<accession>E4TWD7</accession>
<feature type="signal peptide" evidence="1">
    <location>
        <begin position="1"/>
        <end position="19"/>
    </location>
</feature>
<dbReference type="HOGENOM" id="CLU_969521_0_0_7"/>